<organism evidence="5 6">
    <name type="scientific">Lacticaseibacillus baoqingensis</name>
    <dbReference type="NCBI Taxonomy" id="2486013"/>
    <lineage>
        <taxon>Bacteria</taxon>
        <taxon>Bacillati</taxon>
        <taxon>Bacillota</taxon>
        <taxon>Bacilli</taxon>
        <taxon>Lactobacillales</taxon>
        <taxon>Lactobacillaceae</taxon>
        <taxon>Lacticaseibacillus</taxon>
    </lineage>
</organism>
<name>A0ABW4E6L7_9LACO</name>
<feature type="domain" description="HTH marR-type" evidence="4">
    <location>
        <begin position="1"/>
        <end position="133"/>
    </location>
</feature>
<protein>
    <submittedName>
        <fullName evidence="5">MarR family winged helix-turn-helix transcriptional regulator</fullName>
    </submittedName>
</protein>
<evidence type="ECO:0000256" key="3">
    <source>
        <dbReference type="ARBA" id="ARBA00023163"/>
    </source>
</evidence>
<dbReference type="PROSITE" id="PS01117">
    <property type="entry name" value="HTH_MARR_1"/>
    <property type="match status" value="1"/>
</dbReference>
<dbReference type="SMART" id="SM00347">
    <property type="entry name" value="HTH_MARR"/>
    <property type="match status" value="1"/>
</dbReference>
<dbReference type="InterPro" id="IPR023187">
    <property type="entry name" value="Tscrpt_reg_MarR-type_CS"/>
</dbReference>
<dbReference type="Gene3D" id="1.10.10.10">
    <property type="entry name" value="Winged helix-like DNA-binding domain superfamily/Winged helix DNA-binding domain"/>
    <property type="match status" value="1"/>
</dbReference>
<dbReference type="PROSITE" id="PS50995">
    <property type="entry name" value="HTH_MARR_2"/>
    <property type="match status" value="1"/>
</dbReference>
<dbReference type="Proteomes" id="UP001597252">
    <property type="component" value="Unassembled WGS sequence"/>
</dbReference>
<keyword evidence="2" id="KW-0238">DNA-binding</keyword>
<evidence type="ECO:0000256" key="2">
    <source>
        <dbReference type="ARBA" id="ARBA00023125"/>
    </source>
</evidence>
<dbReference type="PRINTS" id="PR00598">
    <property type="entry name" value="HTHMARR"/>
</dbReference>
<evidence type="ECO:0000259" key="4">
    <source>
        <dbReference type="PROSITE" id="PS50995"/>
    </source>
</evidence>
<evidence type="ECO:0000313" key="6">
    <source>
        <dbReference type="Proteomes" id="UP001597252"/>
    </source>
</evidence>
<dbReference type="PANTHER" id="PTHR42756">
    <property type="entry name" value="TRANSCRIPTIONAL REGULATOR, MARR"/>
    <property type="match status" value="1"/>
</dbReference>
<dbReference type="PANTHER" id="PTHR42756:SF2">
    <property type="entry name" value="MARR FAMILY REGULATORY PROTEIN"/>
    <property type="match status" value="1"/>
</dbReference>
<comment type="caution">
    <text evidence="5">The sequence shown here is derived from an EMBL/GenBank/DDBJ whole genome shotgun (WGS) entry which is preliminary data.</text>
</comment>
<sequence length="133" mass="15039">MFDVIREIGAITRKLQTRSNAEFRALGLDNNAYIYLIRATETPGAFMGALADAVQIDRTTAFRTIKKLVAQGWLELRPNAQDKRLRCVFPTAKAQALYPRLHAFEQACSDQLLAQLAPAERQQLVALMKRLTY</sequence>
<gene>
    <name evidence="5" type="ORF">ACFQ5J_08560</name>
</gene>
<dbReference type="InterPro" id="IPR000835">
    <property type="entry name" value="HTH_MarR-typ"/>
</dbReference>
<keyword evidence="1" id="KW-0805">Transcription regulation</keyword>
<keyword evidence="6" id="KW-1185">Reference proteome</keyword>
<dbReference type="RefSeq" id="WP_125754220.1">
    <property type="nucleotide sequence ID" value="NZ_JBHTON010000026.1"/>
</dbReference>
<evidence type="ECO:0000256" key="1">
    <source>
        <dbReference type="ARBA" id="ARBA00023015"/>
    </source>
</evidence>
<reference evidence="6" key="1">
    <citation type="journal article" date="2019" name="Int. J. Syst. Evol. Microbiol.">
        <title>The Global Catalogue of Microorganisms (GCM) 10K type strain sequencing project: providing services to taxonomists for standard genome sequencing and annotation.</title>
        <authorList>
            <consortium name="The Broad Institute Genomics Platform"/>
            <consortium name="The Broad Institute Genome Sequencing Center for Infectious Disease"/>
            <person name="Wu L."/>
            <person name="Ma J."/>
        </authorList>
    </citation>
    <scope>NUCLEOTIDE SEQUENCE [LARGE SCALE GENOMIC DNA]</scope>
    <source>
        <strain evidence="6">CCM 8903</strain>
    </source>
</reference>
<dbReference type="InterPro" id="IPR036390">
    <property type="entry name" value="WH_DNA-bd_sf"/>
</dbReference>
<dbReference type="EMBL" id="JBHTON010000026">
    <property type="protein sequence ID" value="MFD1485279.1"/>
    <property type="molecule type" value="Genomic_DNA"/>
</dbReference>
<evidence type="ECO:0000313" key="5">
    <source>
        <dbReference type="EMBL" id="MFD1485279.1"/>
    </source>
</evidence>
<accession>A0ABW4E6L7</accession>
<proteinExistence type="predicted"/>
<dbReference type="Pfam" id="PF12802">
    <property type="entry name" value="MarR_2"/>
    <property type="match status" value="1"/>
</dbReference>
<keyword evidence="3" id="KW-0804">Transcription</keyword>
<dbReference type="SUPFAM" id="SSF46785">
    <property type="entry name" value="Winged helix' DNA-binding domain"/>
    <property type="match status" value="1"/>
</dbReference>
<dbReference type="InterPro" id="IPR036388">
    <property type="entry name" value="WH-like_DNA-bd_sf"/>
</dbReference>